<proteinExistence type="inferred from homology"/>
<accession>A0A1H5SVX9</accession>
<dbReference type="InterPro" id="IPR033900">
    <property type="entry name" value="Gram_neg_porin_domain"/>
</dbReference>
<dbReference type="CDD" id="cd00342">
    <property type="entry name" value="gram_neg_porins"/>
    <property type="match status" value="1"/>
</dbReference>
<keyword evidence="4" id="KW-0472">Membrane</keyword>
<evidence type="ECO:0000256" key="4">
    <source>
        <dbReference type="ARBA" id="ARBA00023136"/>
    </source>
</evidence>
<dbReference type="PANTHER" id="PTHR34501">
    <property type="entry name" value="PROTEIN YDDL-RELATED"/>
    <property type="match status" value="1"/>
</dbReference>
<dbReference type="SUPFAM" id="SSF56935">
    <property type="entry name" value="Porins"/>
    <property type="match status" value="1"/>
</dbReference>
<feature type="chain" id="PRO_5009284439" evidence="5">
    <location>
        <begin position="22"/>
        <end position="344"/>
    </location>
</feature>
<reference evidence="7" key="1">
    <citation type="submission" date="2016-10" db="EMBL/GenBank/DDBJ databases">
        <authorList>
            <person name="Varghese N."/>
            <person name="Submissions S."/>
        </authorList>
    </citation>
    <scope>NUCLEOTIDE SEQUENCE [LARGE SCALE GENOMIC DNA]</scope>
    <source>
        <strain evidence="7">CGMCC 1.7062</strain>
    </source>
</reference>
<dbReference type="GO" id="GO:0015288">
    <property type="term" value="F:porin activity"/>
    <property type="evidence" value="ECO:0007669"/>
    <property type="project" value="InterPro"/>
</dbReference>
<evidence type="ECO:0000256" key="1">
    <source>
        <dbReference type="ARBA" id="ARBA00004571"/>
    </source>
</evidence>
<dbReference type="GO" id="GO:0034220">
    <property type="term" value="P:monoatomic ion transmembrane transport"/>
    <property type="evidence" value="ECO:0007669"/>
    <property type="project" value="InterPro"/>
</dbReference>
<dbReference type="AlphaFoldDB" id="A0A1H5SVX9"/>
<dbReference type="InterPro" id="IPR001897">
    <property type="entry name" value="Porin_gammaproteobac"/>
</dbReference>
<keyword evidence="7" id="KW-1185">Reference proteome</keyword>
<comment type="subcellular location">
    <subcellularLocation>
        <location evidence="1">Cell outer membrane</location>
        <topology evidence="1">Multi-pass membrane protein</topology>
    </subcellularLocation>
</comment>
<sequence>MNKTLLALAVTAAAIGTQANAVEIYNKEGTTAKIGGHATVAFQSNEQGKQNGQIVQNEKSPRVNLEVATELGNGFTADVKGEWAINMDNGGKQAFTTRLGYIGLTHATLGRVALGTQWSQYYMAAGVVDQPIAWSNGFLYDNHGILGTARADKLASYSNAIDLGDAGTLDFGLGWQGANSNEKIDAAARAQGRIGYSIAGFQANYGYVGGDVRESGSSVTKKAQSHVVSGKYGNFGAGLYVSATYADNENMNTANNVLLKDTKGFDSVVAYGLDNGLNLIVKHEELRDEEKGLRVNSATSLQAEYTITPRFRAFTGYKFDNQGEGVEYKKVRNNEFLLGGRFYL</sequence>
<dbReference type="RefSeq" id="WP_103878643.1">
    <property type="nucleotide sequence ID" value="NZ_FNVG01000002.1"/>
</dbReference>
<dbReference type="Proteomes" id="UP000236721">
    <property type="component" value="Unassembled WGS sequence"/>
</dbReference>
<dbReference type="InterPro" id="IPR023614">
    <property type="entry name" value="Porin_dom_sf"/>
</dbReference>
<evidence type="ECO:0000256" key="2">
    <source>
        <dbReference type="ARBA" id="ARBA00007539"/>
    </source>
</evidence>
<evidence type="ECO:0000256" key="3">
    <source>
        <dbReference type="ARBA" id="ARBA00022729"/>
    </source>
</evidence>
<protein>
    <submittedName>
        <fullName evidence="6">Outer membrane protein (Porin)</fullName>
    </submittedName>
</protein>
<organism evidence="6 7">
    <name type="scientific">Vibrio hangzhouensis</name>
    <dbReference type="NCBI Taxonomy" id="462991"/>
    <lineage>
        <taxon>Bacteria</taxon>
        <taxon>Pseudomonadati</taxon>
        <taxon>Pseudomonadota</taxon>
        <taxon>Gammaproteobacteria</taxon>
        <taxon>Vibrionales</taxon>
        <taxon>Vibrionaceae</taxon>
        <taxon>Vibrio</taxon>
    </lineage>
</organism>
<feature type="signal peptide" evidence="5">
    <location>
        <begin position="1"/>
        <end position="21"/>
    </location>
</feature>
<dbReference type="Gene3D" id="2.40.160.10">
    <property type="entry name" value="Porin"/>
    <property type="match status" value="1"/>
</dbReference>
<dbReference type="PANTHER" id="PTHR34501:SF2">
    <property type="entry name" value="OUTER MEMBRANE PORIN F-RELATED"/>
    <property type="match status" value="1"/>
</dbReference>
<evidence type="ECO:0000313" key="7">
    <source>
        <dbReference type="Proteomes" id="UP000236721"/>
    </source>
</evidence>
<gene>
    <name evidence="6" type="ORF">SAMN04488244_10221</name>
</gene>
<dbReference type="EMBL" id="FNVG01000002">
    <property type="protein sequence ID" value="SEF54659.1"/>
    <property type="molecule type" value="Genomic_DNA"/>
</dbReference>
<keyword evidence="3 5" id="KW-0732">Signal</keyword>
<evidence type="ECO:0000256" key="5">
    <source>
        <dbReference type="SAM" id="SignalP"/>
    </source>
</evidence>
<name>A0A1H5SVX9_9VIBR</name>
<dbReference type="PRINTS" id="PR00183">
    <property type="entry name" value="ECOLIPORIN"/>
</dbReference>
<dbReference type="GO" id="GO:0009279">
    <property type="term" value="C:cell outer membrane"/>
    <property type="evidence" value="ECO:0007669"/>
    <property type="project" value="UniProtKB-SubCell"/>
</dbReference>
<comment type="similarity">
    <text evidence="2">Belongs to the Gram-negative porin family.</text>
</comment>
<dbReference type="OrthoDB" id="784582at2"/>
<evidence type="ECO:0000313" key="6">
    <source>
        <dbReference type="EMBL" id="SEF54659.1"/>
    </source>
</evidence>
<dbReference type="InterPro" id="IPR050298">
    <property type="entry name" value="Gram-neg_bact_OMP"/>
</dbReference>